<keyword evidence="1" id="KW-0812">Transmembrane</keyword>
<reference evidence="5" key="1">
    <citation type="journal article" date="2019" name="Int. J. Syst. Evol. Microbiol.">
        <title>The Global Catalogue of Microorganisms (GCM) 10K type strain sequencing project: providing services to taxonomists for standard genome sequencing and annotation.</title>
        <authorList>
            <consortium name="The Broad Institute Genomics Platform"/>
            <consortium name="The Broad Institute Genome Sequencing Center for Infectious Disease"/>
            <person name="Wu L."/>
            <person name="Ma J."/>
        </authorList>
    </citation>
    <scope>NUCLEOTIDE SEQUENCE [LARGE SCALE GENOMIC DNA]</scope>
    <source>
        <strain evidence="5">DT72</strain>
    </source>
</reference>
<evidence type="ECO:0000313" key="5">
    <source>
        <dbReference type="Proteomes" id="UP001597286"/>
    </source>
</evidence>
<sequence length="350" mass="36959">MARPTQSGFQRTLRRPIEERSPLALGIAAVALIVLTLAVLLGISRFGAGTVRYEGEFAQAAGISPGDMVSVAGVQVGSVAATRLEGDRVVVAFDVDGNVAVGPQSQASIKLTTLLGTRYVELRPAGAGELPDRLIPLSNTAVPYDLQQVLADSTTTFEEVDAAGIGDAMTTLATQLEGTPELVPQVLANMESLSAILADRRAQIGTLLQSTQTLTDAVHSQQGQLGALIRDGNALVEEVALRQNTLERLLSSTTTLVDRLSTTLVEHRPEVDALLASLQNLLGTLSANDALLRNTLEVLPVGIRNFTNASGTANEIDFTAPSGPLIDSWMCAISGHAELRGLPPYFQDCR</sequence>
<dbReference type="Pfam" id="PF11887">
    <property type="entry name" value="Mce4_CUP1"/>
    <property type="match status" value="1"/>
</dbReference>
<dbReference type="Proteomes" id="UP001597286">
    <property type="component" value="Unassembled WGS sequence"/>
</dbReference>
<keyword evidence="1" id="KW-1133">Transmembrane helix</keyword>
<dbReference type="Pfam" id="PF02470">
    <property type="entry name" value="MlaD"/>
    <property type="match status" value="1"/>
</dbReference>
<keyword evidence="1" id="KW-0472">Membrane</keyword>
<dbReference type="PANTHER" id="PTHR33371">
    <property type="entry name" value="INTERMEMBRANE PHOSPHOLIPID TRANSPORT SYSTEM BINDING PROTEIN MLAD-RELATED"/>
    <property type="match status" value="1"/>
</dbReference>
<dbReference type="RefSeq" id="WP_378487076.1">
    <property type="nucleotide sequence ID" value="NZ_JBHUFB010000019.1"/>
</dbReference>
<dbReference type="InterPro" id="IPR005693">
    <property type="entry name" value="Mce"/>
</dbReference>
<proteinExistence type="predicted"/>
<organism evidence="4 5">
    <name type="scientific">Rhodococcus gannanensis</name>
    <dbReference type="NCBI Taxonomy" id="1960308"/>
    <lineage>
        <taxon>Bacteria</taxon>
        <taxon>Bacillati</taxon>
        <taxon>Actinomycetota</taxon>
        <taxon>Actinomycetes</taxon>
        <taxon>Mycobacteriales</taxon>
        <taxon>Nocardiaceae</taxon>
        <taxon>Rhodococcus</taxon>
    </lineage>
</organism>
<dbReference type="NCBIfam" id="TIGR00996">
    <property type="entry name" value="Mtu_fam_mce"/>
    <property type="match status" value="1"/>
</dbReference>
<accession>A0ABW4P9B9</accession>
<gene>
    <name evidence="4" type="ORF">ACFSJG_20485</name>
</gene>
<comment type="caution">
    <text evidence="4">The sequence shown here is derived from an EMBL/GenBank/DDBJ whole genome shotgun (WGS) entry which is preliminary data.</text>
</comment>
<feature type="transmembrane region" description="Helical" evidence="1">
    <location>
        <begin position="21"/>
        <end position="43"/>
    </location>
</feature>
<dbReference type="InterPro" id="IPR024516">
    <property type="entry name" value="Mce_C"/>
</dbReference>
<name>A0ABW4P9B9_9NOCA</name>
<feature type="domain" description="Mammalian cell entry C-terminal" evidence="3">
    <location>
        <begin position="133"/>
        <end position="314"/>
    </location>
</feature>
<evidence type="ECO:0000259" key="3">
    <source>
        <dbReference type="Pfam" id="PF11887"/>
    </source>
</evidence>
<dbReference type="EMBL" id="JBHUFB010000019">
    <property type="protein sequence ID" value="MFD1814601.1"/>
    <property type="molecule type" value="Genomic_DNA"/>
</dbReference>
<dbReference type="InterPro" id="IPR052336">
    <property type="entry name" value="MlaD_Phospholipid_Transporter"/>
</dbReference>
<protein>
    <submittedName>
        <fullName evidence="4">MCE family protein</fullName>
    </submittedName>
</protein>
<dbReference type="PANTHER" id="PTHR33371:SF18">
    <property type="entry name" value="MCE-FAMILY PROTEIN MCE3C"/>
    <property type="match status" value="1"/>
</dbReference>
<evidence type="ECO:0000256" key="1">
    <source>
        <dbReference type="SAM" id="Phobius"/>
    </source>
</evidence>
<feature type="domain" description="Mce/MlaD" evidence="2">
    <location>
        <begin position="50"/>
        <end position="124"/>
    </location>
</feature>
<keyword evidence="5" id="KW-1185">Reference proteome</keyword>
<evidence type="ECO:0000259" key="2">
    <source>
        <dbReference type="Pfam" id="PF02470"/>
    </source>
</evidence>
<dbReference type="InterPro" id="IPR003399">
    <property type="entry name" value="Mce/MlaD"/>
</dbReference>
<evidence type="ECO:0000313" key="4">
    <source>
        <dbReference type="EMBL" id="MFD1814601.1"/>
    </source>
</evidence>